<comment type="caution">
    <text evidence="3">The sequence shown here is derived from an EMBL/GenBank/DDBJ whole genome shotgun (WGS) entry which is preliminary data.</text>
</comment>
<dbReference type="PROSITE" id="PS51257">
    <property type="entry name" value="PROKAR_LIPOPROTEIN"/>
    <property type="match status" value="1"/>
</dbReference>
<name>A0ABV1RYC9_9BACT</name>
<evidence type="ECO:0000313" key="3">
    <source>
        <dbReference type="EMBL" id="MER2999398.1"/>
    </source>
</evidence>
<sequence>MKKITMNLLAVGVLATGLLASCSSETTTGVDAGNTNTEDTQTNMNGEMTDTTTIDTNPDTSYQNPPTDESAGNEDQ</sequence>
<feature type="signal peptide" evidence="2">
    <location>
        <begin position="1"/>
        <end position="20"/>
    </location>
</feature>
<proteinExistence type="predicted"/>
<evidence type="ECO:0008006" key="5">
    <source>
        <dbReference type="Google" id="ProtNLM"/>
    </source>
</evidence>
<evidence type="ECO:0000313" key="4">
    <source>
        <dbReference type="Proteomes" id="UP001476807"/>
    </source>
</evidence>
<dbReference type="RefSeq" id="WP_350414171.1">
    <property type="nucleotide sequence ID" value="NZ_JBEOKT010000023.1"/>
</dbReference>
<evidence type="ECO:0000256" key="2">
    <source>
        <dbReference type="SAM" id="SignalP"/>
    </source>
</evidence>
<reference evidence="3 4" key="1">
    <citation type="submission" date="2024-06" db="EMBL/GenBank/DDBJ databases">
        <title>Pontibacter populi HYL7-15.</title>
        <authorList>
            <person name="Kim M.K."/>
        </authorList>
    </citation>
    <scope>NUCLEOTIDE SEQUENCE [LARGE SCALE GENOMIC DNA]</scope>
    <source>
        <strain evidence="3 4">HYL7-15</strain>
    </source>
</reference>
<keyword evidence="4" id="KW-1185">Reference proteome</keyword>
<feature type="compositionally biased region" description="Low complexity" evidence="1">
    <location>
        <begin position="49"/>
        <end position="60"/>
    </location>
</feature>
<gene>
    <name evidence="3" type="ORF">ABS362_17735</name>
</gene>
<evidence type="ECO:0000256" key="1">
    <source>
        <dbReference type="SAM" id="MobiDB-lite"/>
    </source>
</evidence>
<accession>A0ABV1RYC9</accession>
<feature type="chain" id="PRO_5046789135" description="Coproporphyrinogen III oxidase" evidence="2">
    <location>
        <begin position="21"/>
        <end position="76"/>
    </location>
</feature>
<feature type="region of interest" description="Disordered" evidence="1">
    <location>
        <begin position="25"/>
        <end position="76"/>
    </location>
</feature>
<keyword evidence="2" id="KW-0732">Signal</keyword>
<protein>
    <recommendedName>
        <fullName evidence="5">Coproporphyrinogen III oxidase</fullName>
    </recommendedName>
</protein>
<feature type="compositionally biased region" description="Polar residues" evidence="1">
    <location>
        <begin position="25"/>
        <end position="48"/>
    </location>
</feature>
<dbReference type="EMBL" id="JBEOKT010000023">
    <property type="protein sequence ID" value="MER2999398.1"/>
    <property type="molecule type" value="Genomic_DNA"/>
</dbReference>
<dbReference type="Proteomes" id="UP001476807">
    <property type="component" value="Unassembled WGS sequence"/>
</dbReference>
<organism evidence="3 4">
    <name type="scientific">Pontibacter populi</name>
    <dbReference type="NCBI Taxonomy" id="890055"/>
    <lineage>
        <taxon>Bacteria</taxon>
        <taxon>Pseudomonadati</taxon>
        <taxon>Bacteroidota</taxon>
        <taxon>Cytophagia</taxon>
        <taxon>Cytophagales</taxon>
        <taxon>Hymenobacteraceae</taxon>
        <taxon>Pontibacter</taxon>
    </lineage>
</organism>